<accession>A0ABD2A5R5</accession>
<dbReference type="AlphaFoldDB" id="A0ABD2A5R5"/>
<comment type="caution">
    <text evidence="1">The sequence shown here is derived from an EMBL/GenBank/DDBJ whole genome shotgun (WGS) entry which is preliminary data.</text>
</comment>
<dbReference type="EMBL" id="JAUDFV010000154">
    <property type="protein sequence ID" value="KAL2715931.1"/>
    <property type="molecule type" value="Genomic_DNA"/>
</dbReference>
<name>A0ABD2A5R5_VESSQ</name>
<protein>
    <submittedName>
        <fullName evidence="1">Uncharacterized protein</fullName>
    </submittedName>
</protein>
<dbReference type="Proteomes" id="UP001607302">
    <property type="component" value="Unassembled WGS sequence"/>
</dbReference>
<evidence type="ECO:0000313" key="1">
    <source>
        <dbReference type="EMBL" id="KAL2715931.1"/>
    </source>
</evidence>
<evidence type="ECO:0000313" key="2">
    <source>
        <dbReference type="Proteomes" id="UP001607302"/>
    </source>
</evidence>
<reference evidence="1 2" key="1">
    <citation type="journal article" date="2024" name="Ann. Entomol. Soc. Am.">
        <title>Genomic analyses of the southern and eastern yellowjacket wasps (Hymenoptera: Vespidae) reveal evolutionary signatures of social life.</title>
        <authorList>
            <person name="Catto M.A."/>
            <person name="Caine P.B."/>
            <person name="Orr S.E."/>
            <person name="Hunt B.G."/>
            <person name="Goodisman M.A.D."/>
        </authorList>
    </citation>
    <scope>NUCLEOTIDE SEQUENCE [LARGE SCALE GENOMIC DNA]</scope>
    <source>
        <strain evidence="1">233</strain>
        <tissue evidence="1">Head and thorax</tissue>
    </source>
</reference>
<proteinExistence type="predicted"/>
<sequence>MTVLSLLHYGNGIVLVSKAQITIYAYGIRITFHPIDKNEDSLKFAYLGGFINHVTQSTNYRLPFMLRT</sequence>
<gene>
    <name evidence="1" type="ORF">V1478_013607</name>
</gene>
<keyword evidence="2" id="KW-1185">Reference proteome</keyword>
<organism evidence="1 2">
    <name type="scientific">Vespula squamosa</name>
    <name type="common">Southern yellow jacket</name>
    <name type="synonym">Wasp</name>
    <dbReference type="NCBI Taxonomy" id="30214"/>
    <lineage>
        <taxon>Eukaryota</taxon>
        <taxon>Metazoa</taxon>
        <taxon>Ecdysozoa</taxon>
        <taxon>Arthropoda</taxon>
        <taxon>Hexapoda</taxon>
        <taxon>Insecta</taxon>
        <taxon>Pterygota</taxon>
        <taxon>Neoptera</taxon>
        <taxon>Endopterygota</taxon>
        <taxon>Hymenoptera</taxon>
        <taxon>Apocrita</taxon>
        <taxon>Aculeata</taxon>
        <taxon>Vespoidea</taxon>
        <taxon>Vespidae</taxon>
        <taxon>Vespinae</taxon>
        <taxon>Vespula</taxon>
    </lineage>
</organism>